<organism evidence="5 6">
    <name type="scientific">Fluctibacter halophilus</name>
    <dbReference type="NCBI Taxonomy" id="226011"/>
    <lineage>
        <taxon>Bacteria</taxon>
        <taxon>Pseudomonadati</taxon>
        <taxon>Pseudomonadota</taxon>
        <taxon>Gammaproteobacteria</taxon>
        <taxon>Alteromonadales</taxon>
        <taxon>Alteromonadaceae</taxon>
        <taxon>Fluctibacter</taxon>
    </lineage>
</organism>
<dbReference type="RefSeq" id="WP_229158831.1">
    <property type="nucleotide sequence ID" value="NZ_JAJEWP010000001.1"/>
</dbReference>
<accession>A0ABS8G6I3</accession>
<dbReference type="PANTHER" id="PTHR24220:SF86">
    <property type="entry name" value="ABC TRANSPORTER ABCH.1"/>
    <property type="match status" value="1"/>
</dbReference>
<reference evidence="5 6" key="1">
    <citation type="submission" date="2021-10" db="EMBL/GenBank/DDBJ databases">
        <title>Draft genome of Aestuariibacter halophilus JC2043.</title>
        <authorList>
            <person name="Emsley S.A."/>
            <person name="Pfannmuller K.M."/>
            <person name="Ushijima B."/>
            <person name="Saw J.H."/>
            <person name="Videau P."/>
        </authorList>
    </citation>
    <scope>NUCLEOTIDE SEQUENCE [LARGE SCALE GENOMIC DNA]</scope>
    <source>
        <strain evidence="5 6">JC2043</strain>
    </source>
</reference>
<dbReference type="GO" id="GO:0005524">
    <property type="term" value="F:ATP binding"/>
    <property type="evidence" value="ECO:0007669"/>
    <property type="project" value="UniProtKB-KW"/>
</dbReference>
<name>A0ABS8G6I3_9ALTE</name>
<protein>
    <submittedName>
        <fullName evidence="5">ABC transporter ATP-binding protein</fullName>
    </submittedName>
</protein>
<keyword evidence="6" id="KW-1185">Reference proteome</keyword>
<feature type="domain" description="ABC transporter" evidence="4">
    <location>
        <begin position="12"/>
        <end position="230"/>
    </location>
</feature>
<evidence type="ECO:0000256" key="2">
    <source>
        <dbReference type="ARBA" id="ARBA00022741"/>
    </source>
</evidence>
<evidence type="ECO:0000313" key="5">
    <source>
        <dbReference type="EMBL" id="MCC2616133.1"/>
    </source>
</evidence>
<dbReference type="InterPro" id="IPR003593">
    <property type="entry name" value="AAA+_ATPase"/>
</dbReference>
<dbReference type="SUPFAM" id="SSF52540">
    <property type="entry name" value="P-loop containing nucleoside triphosphate hydrolases"/>
    <property type="match status" value="1"/>
</dbReference>
<dbReference type="Gene3D" id="3.40.50.300">
    <property type="entry name" value="P-loop containing nucleotide triphosphate hydrolases"/>
    <property type="match status" value="1"/>
</dbReference>
<evidence type="ECO:0000256" key="3">
    <source>
        <dbReference type="ARBA" id="ARBA00022840"/>
    </source>
</evidence>
<dbReference type="PROSITE" id="PS50893">
    <property type="entry name" value="ABC_TRANSPORTER_2"/>
    <property type="match status" value="1"/>
</dbReference>
<proteinExistence type="predicted"/>
<dbReference type="InterPro" id="IPR017871">
    <property type="entry name" value="ABC_transporter-like_CS"/>
</dbReference>
<dbReference type="PANTHER" id="PTHR24220">
    <property type="entry name" value="IMPORT ATP-BINDING PROTEIN"/>
    <property type="match status" value="1"/>
</dbReference>
<sequence length="230" mass="25535">MGFDITRALPLVQLQHIDKVYDNGEIAQKVLDDLSLTVYQGEYVSMVGPSGSGKSTLMNLIGCLDRASGGAYRFKGTDVYQAYSQEQLSDMRLRFIGFIFQNYSLFPKLSALENVMTPLMYNQTPRGARKAIAMEALERVGLGDKARNLPCQLSGGQQQRVAIARALVKKPELILADEPTGNLDSENSAMILELFEQLHKDGNSLIVITHEDQVARHSQRMITLQDGRVV</sequence>
<dbReference type="Pfam" id="PF00005">
    <property type="entry name" value="ABC_tran"/>
    <property type="match status" value="1"/>
</dbReference>
<evidence type="ECO:0000256" key="1">
    <source>
        <dbReference type="ARBA" id="ARBA00022448"/>
    </source>
</evidence>
<gene>
    <name evidence="5" type="ORF">LJ739_07770</name>
</gene>
<keyword evidence="3 5" id="KW-0067">ATP-binding</keyword>
<dbReference type="InterPro" id="IPR015854">
    <property type="entry name" value="ABC_transpr_LolD-like"/>
</dbReference>
<dbReference type="InterPro" id="IPR027417">
    <property type="entry name" value="P-loop_NTPase"/>
</dbReference>
<dbReference type="Proteomes" id="UP001520878">
    <property type="component" value="Unassembled WGS sequence"/>
</dbReference>
<dbReference type="PROSITE" id="PS00211">
    <property type="entry name" value="ABC_TRANSPORTER_1"/>
    <property type="match status" value="1"/>
</dbReference>
<dbReference type="SMART" id="SM00382">
    <property type="entry name" value="AAA"/>
    <property type="match status" value="1"/>
</dbReference>
<evidence type="ECO:0000313" key="6">
    <source>
        <dbReference type="Proteomes" id="UP001520878"/>
    </source>
</evidence>
<dbReference type="InterPro" id="IPR003439">
    <property type="entry name" value="ABC_transporter-like_ATP-bd"/>
</dbReference>
<evidence type="ECO:0000259" key="4">
    <source>
        <dbReference type="PROSITE" id="PS50893"/>
    </source>
</evidence>
<keyword evidence="1" id="KW-0813">Transport</keyword>
<dbReference type="InterPro" id="IPR017911">
    <property type="entry name" value="MacB-like_ATP-bd"/>
</dbReference>
<keyword evidence="2" id="KW-0547">Nucleotide-binding</keyword>
<dbReference type="CDD" id="cd03255">
    <property type="entry name" value="ABC_MJ0796_LolCDE_FtsE"/>
    <property type="match status" value="1"/>
</dbReference>
<comment type="caution">
    <text evidence="5">The sequence shown here is derived from an EMBL/GenBank/DDBJ whole genome shotgun (WGS) entry which is preliminary data.</text>
</comment>
<dbReference type="EMBL" id="JAJEWP010000001">
    <property type="protein sequence ID" value="MCC2616133.1"/>
    <property type="molecule type" value="Genomic_DNA"/>
</dbReference>